<dbReference type="Proteomes" id="UP001516400">
    <property type="component" value="Unassembled WGS sequence"/>
</dbReference>
<organism evidence="1 2">
    <name type="scientific">Cryptolaemus montrouzieri</name>
    <dbReference type="NCBI Taxonomy" id="559131"/>
    <lineage>
        <taxon>Eukaryota</taxon>
        <taxon>Metazoa</taxon>
        <taxon>Ecdysozoa</taxon>
        <taxon>Arthropoda</taxon>
        <taxon>Hexapoda</taxon>
        <taxon>Insecta</taxon>
        <taxon>Pterygota</taxon>
        <taxon>Neoptera</taxon>
        <taxon>Endopterygota</taxon>
        <taxon>Coleoptera</taxon>
        <taxon>Polyphaga</taxon>
        <taxon>Cucujiformia</taxon>
        <taxon>Coccinelloidea</taxon>
        <taxon>Coccinellidae</taxon>
        <taxon>Scymninae</taxon>
        <taxon>Scymnini</taxon>
        <taxon>Cryptolaemus</taxon>
    </lineage>
</organism>
<evidence type="ECO:0000313" key="1">
    <source>
        <dbReference type="EMBL" id="KAL3277247.1"/>
    </source>
</evidence>
<protein>
    <submittedName>
        <fullName evidence="1">Uncharacterized protein</fullName>
    </submittedName>
</protein>
<proteinExistence type="predicted"/>
<accession>A0ABD2NFR6</accession>
<dbReference type="AlphaFoldDB" id="A0ABD2NFR6"/>
<reference evidence="1 2" key="1">
    <citation type="journal article" date="2021" name="BMC Biol.">
        <title>Horizontally acquired antibacterial genes associated with adaptive radiation of ladybird beetles.</title>
        <authorList>
            <person name="Li H.S."/>
            <person name="Tang X.F."/>
            <person name="Huang Y.H."/>
            <person name="Xu Z.Y."/>
            <person name="Chen M.L."/>
            <person name="Du X.Y."/>
            <person name="Qiu B.Y."/>
            <person name="Chen P.T."/>
            <person name="Zhang W."/>
            <person name="Slipinski A."/>
            <person name="Escalona H.E."/>
            <person name="Waterhouse R.M."/>
            <person name="Zwick A."/>
            <person name="Pang H."/>
        </authorList>
    </citation>
    <scope>NUCLEOTIDE SEQUENCE [LARGE SCALE GENOMIC DNA]</scope>
    <source>
        <strain evidence="1">SYSU2018</strain>
    </source>
</reference>
<keyword evidence="2" id="KW-1185">Reference proteome</keyword>
<gene>
    <name evidence="1" type="ORF">HHI36_012598</name>
</gene>
<sequence>MFDYPITEEELVDIIRKNGGSSDICCMTSPLLKEIIPFVKTPLCSVLNNCLLNGIFPDNMKLAKYLQPTEEVPPDLPPERQGNVEVDKYASLPLVEGVSHKLSKLVNEQLNIKIAKYNLVSSSCFFVNKKHKVPIGKKRNVVYQIKCGNCDLSNVGRPLNLLIEE</sequence>
<dbReference type="EMBL" id="JABFTP020000103">
    <property type="protein sequence ID" value="KAL3277247.1"/>
    <property type="molecule type" value="Genomic_DNA"/>
</dbReference>
<name>A0ABD2NFR6_9CUCU</name>
<comment type="caution">
    <text evidence="1">The sequence shown here is derived from an EMBL/GenBank/DDBJ whole genome shotgun (WGS) entry which is preliminary data.</text>
</comment>
<evidence type="ECO:0000313" key="2">
    <source>
        <dbReference type="Proteomes" id="UP001516400"/>
    </source>
</evidence>